<dbReference type="PANTHER" id="PTHR33050:SF7">
    <property type="entry name" value="RIBONUCLEASE H"/>
    <property type="match status" value="1"/>
</dbReference>
<comment type="caution">
    <text evidence="3">The sequence shown here is derived from an EMBL/GenBank/DDBJ whole genome shotgun (WGS) entry which is preliminary data.</text>
</comment>
<dbReference type="SUPFAM" id="SSF47823">
    <property type="entry name" value="lambda integrase-like, N-terminal domain"/>
    <property type="match status" value="1"/>
</dbReference>
<feature type="compositionally biased region" description="Low complexity" evidence="2">
    <location>
        <begin position="584"/>
        <end position="605"/>
    </location>
</feature>
<feature type="region of interest" description="Disordered" evidence="2">
    <location>
        <begin position="55"/>
        <end position="79"/>
    </location>
</feature>
<evidence type="ECO:0000313" key="4">
    <source>
        <dbReference type="Proteomes" id="UP000186817"/>
    </source>
</evidence>
<evidence type="ECO:0000256" key="1">
    <source>
        <dbReference type="ARBA" id="ARBA00023125"/>
    </source>
</evidence>
<dbReference type="PANTHER" id="PTHR33050">
    <property type="entry name" value="REVERSE TRANSCRIPTASE DOMAIN-CONTAINING PROTEIN"/>
    <property type="match status" value="1"/>
</dbReference>
<evidence type="ECO:0000256" key="2">
    <source>
        <dbReference type="SAM" id="MobiDB-lite"/>
    </source>
</evidence>
<keyword evidence="4" id="KW-1185">Reference proteome</keyword>
<feature type="region of interest" description="Disordered" evidence="2">
    <location>
        <begin position="998"/>
        <end position="1042"/>
    </location>
</feature>
<name>A0A1Q9DM64_SYMMI</name>
<feature type="region of interest" description="Disordered" evidence="2">
    <location>
        <begin position="572"/>
        <end position="617"/>
    </location>
</feature>
<dbReference type="Proteomes" id="UP000186817">
    <property type="component" value="Unassembled WGS sequence"/>
</dbReference>
<feature type="compositionally biased region" description="Basic and acidic residues" evidence="2">
    <location>
        <begin position="1006"/>
        <end position="1017"/>
    </location>
</feature>
<dbReference type="EMBL" id="LSRX01000474">
    <property type="protein sequence ID" value="OLP96262.1"/>
    <property type="molecule type" value="Genomic_DNA"/>
</dbReference>
<keyword evidence="1" id="KW-0238">DNA-binding</keyword>
<reference evidence="3 4" key="1">
    <citation type="submission" date="2016-02" db="EMBL/GenBank/DDBJ databases">
        <title>Genome analysis of coral dinoflagellate symbionts highlights evolutionary adaptations to a symbiotic lifestyle.</title>
        <authorList>
            <person name="Aranda M."/>
            <person name="Li Y."/>
            <person name="Liew Y.J."/>
            <person name="Baumgarten S."/>
            <person name="Simakov O."/>
            <person name="Wilson M."/>
            <person name="Piel J."/>
            <person name="Ashoor H."/>
            <person name="Bougouffa S."/>
            <person name="Bajic V.B."/>
            <person name="Ryu T."/>
            <person name="Ravasi T."/>
            <person name="Bayer T."/>
            <person name="Micklem G."/>
            <person name="Kim H."/>
            <person name="Bhak J."/>
            <person name="Lajeunesse T.C."/>
            <person name="Voolstra C.R."/>
        </authorList>
    </citation>
    <scope>NUCLEOTIDE SEQUENCE [LARGE SCALE GENOMIC DNA]</scope>
    <source>
        <strain evidence="3 4">CCMP2467</strain>
    </source>
</reference>
<feature type="compositionally biased region" description="Polar residues" evidence="2">
    <location>
        <begin position="1022"/>
        <end position="1032"/>
    </location>
</feature>
<dbReference type="GO" id="GO:0003677">
    <property type="term" value="F:DNA binding"/>
    <property type="evidence" value="ECO:0007669"/>
    <property type="project" value="UniProtKB-KW"/>
</dbReference>
<dbReference type="SUPFAM" id="SSF56672">
    <property type="entry name" value="DNA/RNA polymerases"/>
    <property type="match status" value="1"/>
</dbReference>
<dbReference type="InterPro" id="IPR043502">
    <property type="entry name" value="DNA/RNA_pol_sf"/>
</dbReference>
<dbReference type="InterPro" id="IPR052055">
    <property type="entry name" value="Hepadnavirus_pol/RT"/>
</dbReference>
<evidence type="ECO:0000313" key="3">
    <source>
        <dbReference type="EMBL" id="OLP96262.1"/>
    </source>
</evidence>
<proteinExistence type="predicted"/>
<organism evidence="3 4">
    <name type="scientific">Symbiodinium microadriaticum</name>
    <name type="common">Dinoflagellate</name>
    <name type="synonym">Zooxanthella microadriatica</name>
    <dbReference type="NCBI Taxonomy" id="2951"/>
    <lineage>
        <taxon>Eukaryota</taxon>
        <taxon>Sar</taxon>
        <taxon>Alveolata</taxon>
        <taxon>Dinophyceae</taxon>
        <taxon>Suessiales</taxon>
        <taxon>Symbiodiniaceae</taxon>
        <taxon>Symbiodinium</taxon>
    </lineage>
</organism>
<dbReference type="InterPro" id="IPR010998">
    <property type="entry name" value="Integrase_recombinase_N"/>
</dbReference>
<dbReference type="OrthoDB" id="446702at2759"/>
<dbReference type="Gene3D" id="1.10.150.130">
    <property type="match status" value="1"/>
</dbReference>
<protein>
    <submittedName>
        <fullName evidence="3">Uncharacterized protein</fullName>
    </submittedName>
</protein>
<feature type="region of interest" description="Disordered" evidence="2">
    <location>
        <begin position="501"/>
        <end position="556"/>
    </location>
</feature>
<sequence length="2220" mass="242399">MSRDILSRATFDASLGNSSLATLQLPWEQGIFSEIFNDASTRVVPLAERPCEAQQVMQEAADLPSGEEASRSSFASPPSSCKDQVFLKHAVPVLAKKIKLNDDEIFELHVQRFELVLAHSYSASVLGRGFQGDDLEQRLLKVRLALGGKAPRTLQKRFGQAAKLVSWADSQSIKAFPIDRQIAEEYLRSLLDSGCKHSALTGATECFSFLHHVLGVDMHPDACRTPIVQGILRKTRLERPEKHQARPLLVSEVLALEAALANQGIPSVDRYCIGAFLFALYGRARLGDLKVLDCFITDLLEDTEGGCGYLEALSLSHKCRGASNSKGLRMHLVVPAKGIGPRSWGKDFLAVARECGRDLEQLKSGEPLLFLPDVHGGLSNTPADTDRFAGWARDLLCNLPGYSGDRITGHSAKATALSWMGKSGTDYDTQTILGHHVLVGRKSALTYARDTQAAPVRKFESLLGDIRRGVFLPDSTRSGRFALAGGVGAVDADFGAGLREEPSGGVNPFTASAENSDAVDSFSFPPSPPRVLSLNNEEEPLPMPEGSEAPPCQEEEDALWHEEKQWYSCLESNAEAESEGQVVEAPAAPSEDESSSSSETSSSSSADEKVQASGERAGELGHQIFNDCLLYRHRPIRDIGALNHALELASKRCAVAQTLAAAPSGGSGVTSALVVQAARLRDVRLRVRVYHFEPGAAITAMASLLKSEAAFEARAKDCGLPTEEIDRLKAAGIVNISLLAFATSAPGTPPTEDQLRNLLRPLAPDSLGVGTVAALRHLMFECQTLCLAHVKASVEGTDKKVELVPAERSARIAAQRARMQGLTLSGPLECSYGSYDYVGQMLEKDSPMYLEPHRFDTRAAEVARERPGKELILDQNRLSVKDKSDKGKCAIQDSLSLHQALQRRALACDLMSACSYEVLHEWHSFMLERLQQQPPPNCSKPSIEQILRADRAAWIRMAERVHSLKRTASGELPLDAAIKDLNRDPTVLFHLLPVREVKPSAPPPPKLDDKRLLDGDKKRKTTGSGNKNNQDSGGKAQKAELPDELKGIQGLNMTTEVPTRGDILQLFELLPHEKPPRGSGSGSCFSCGMFAQNTLRGLRVGSRKFPDSARVLTAFARSCAPGHVFTSVNLFCNVRTALHVDSNNDHYANLVAGISSFEGGQILVENPRGRHRMQTSEGSVSADLLEIAGTHALFDAYRLKHETTEWRGSRLVLVAFSVKGSSSLCDEDRAALLDQGFVLPPTPECSTNDPPTVAQVPMKSLPPGLTQRVASRCLGDLFFLELFCGTGGLAAAVKKVGFGTSIGVASRVTGRTKCPVIPMNLLNASQHALLWDMLAKPNLCAVHICPPTSDQTIVNLCVDVVSWCHSRGILLTIEGPVSSSTWDGPLGRKCKALGFLKTTLHQCMFGAAHAKHSAIFHNYPEVRRLCLLCDHQHQHAAWDQTVDGPISAYPLAMCQSLARAIRDTLEHAGCSCAPPAVSLSRAAQAATYKQPKGTRMPPLVPARSGLVVLRGPGKFMPATGVLKQFTPIAPEITSMPPVHGLAAGSKCTRSMLYGGWGTDHGPIREMTFAIPHSCDDFVKFASAAEHPRHLYSGVPDVLADCVRKCATTPYVEVGKERTEALRKWTLRAQELREQVDPNPPKGHCAKILEGKDLRLFQEMLDASGHADSHLPSCIREGFNLMGPLPSSGVLQRKSTFATLTPDEVRANAAAVRTAIWNACKGTKHDRVAEEVSRITKEEKMNGWLEGPFFDDIPEGAVLSRRFGVEQTSTKPDGTVVSKVRPIDDFTESQVNLTNSCDETVSPHGVDTIVAGACLRVRARPEREAPETLRGCTIDLRKAYKQLAIALQSLNDAFLCVYDTEAKKPAAYRTLVLPFGARAAVNGFCRCSLALFWIGVVLFQLHWSVFYDDYFLVAGEQESQHIHFVQQSFFKLVGWATSSEKESGFQAMARALGVCISFAEMKLGWVVVQNTEHRKNDLRQLIDALIAKGQATSHELTVLRGRLMFADNQIFGRRARQVFATLSKACARKKLINIKDDLLVALLFFRDRVVEGPPRRVHTCSRRKMCLFTDASYEATGSGLGGISYDSQGNPVRWFSEWLGPEALTPFRAGDKEGIIFELEIFAAVQGAIDLLRGEEHLDVVLFVDNRAALSCLISGRADGVASLSLQRLLSYEEDHDINFWMEWVPSESNPADAPSRKDTSSLDHRCFFFRPDVSRSPIAK</sequence>
<gene>
    <name evidence="3" type="ORF">AK812_SmicGene21546</name>
</gene>
<accession>A0A1Q9DM64</accession>